<accession>A0A5F1YGM5</accession>
<dbReference type="SUPFAM" id="SSF52833">
    <property type="entry name" value="Thioredoxin-like"/>
    <property type="match status" value="1"/>
</dbReference>
<dbReference type="RefSeq" id="WP_135592747.1">
    <property type="nucleotide sequence ID" value="NZ_RQEZ01000017.1"/>
</dbReference>
<protein>
    <submittedName>
        <fullName evidence="6">TlpA family protein disulfide reductase</fullName>
    </submittedName>
</protein>
<evidence type="ECO:0000313" key="6">
    <source>
        <dbReference type="EMBL" id="TGK38629.1"/>
    </source>
</evidence>
<dbReference type="Pfam" id="PF00578">
    <property type="entry name" value="AhpC-TSA"/>
    <property type="match status" value="1"/>
</dbReference>
<dbReference type="AlphaFoldDB" id="A0A5F1YGM5"/>
<dbReference type="OrthoDB" id="9809733at2"/>
<dbReference type="InterPro" id="IPR036249">
    <property type="entry name" value="Thioredoxin-like_sf"/>
</dbReference>
<dbReference type="InterPro" id="IPR013766">
    <property type="entry name" value="Thioredoxin_domain"/>
</dbReference>
<dbReference type="GO" id="GO:0016491">
    <property type="term" value="F:oxidoreductase activity"/>
    <property type="evidence" value="ECO:0007669"/>
    <property type="project" value="InterPro"/>
</dbReference>
<dbReference type="PROSITE" id="PS51257">
    <property type="entry name" value="PROKAR_LIPOPROTEIN"/>
    <property type="match status" value="1"/>
</dbReference>
<evidence type="ECO:0000256" key="3">
    <source>
        <dbReference type="ARBA" id="ARBA00023157"/>
    </source>
</evidence>
<proteinExistence type="predicted"/>
<feature type="domain" description="Thioredoxin" evidence="5">
    <location>
        <begin position="21"/>
        <end position="165"/>
    </location>
</feature>
<dbReference type="CDD" id="cd02966">
    <property type="entry name" value="TlpA_like_family"/>
    <property type="match status" value="1"/>
</dbReference>
<dbReference type="Gene3D" id="3.40.30.10">
    <property type="entry name" value="Glutaredoxin"/>
    <property type="match status" value="1"/>
</dbReference>
<evidence type="ECO:0000313" key="7">
    <source>
        <dbReference type="Proteomes" id="UP000298277"/>
    </source>
</evidence>
<keyword evidence="7" id="KW-1185">Reference proteome</keyword>
<keyword evidence="4" id="KW-0676">Redox-active center</keyword>
<dbReference type="EMBL" id="RQFA01000008">
    <property type="protein sequence ID" value="TGK38629.1"/>
    <property type="molecule type" value="Genomic_DNA"/>
</dbReference>
<dbReference type="Proteomes" id="UP000298277">
    <property type="component" value="Unassembled WGS sequence"/>
</dbReference>
<name>A0A5F1YGM5_9LEPT</name>
<reference evidence="6" key="1">
    <citation type="journal article" date="2019" name="PLoS Negl. Trop. Dis.">
        <title>Revisiting the worldwide diversity of Leptospira species in the environment.</title>
        <authorList>
            <person name="Vincent A.T."/>
            <person name="Schiettekatte O."/>
            <person name="Bourhy P."/>
            <person name="Veyrier F.J."/>
            <person name="Picardeau M."/>
        </authorList>
    </citation>
    <scope>NUCLEOTIDE SEQUENCE [LARGE SCALE GENOMIC DNA]</scope>
    <source>
        <strain evidence="6">201800299</strain>
    </source>
</reference>
<evidence type="ECO:0000259" key="5">
    <source>
        <dbReference type="PROSITE" id="PS51352"/>
    </source>
</evidence>
<dbReference type="GO" id="GO:0030313">
    <property type="term" value="C:cell envelope"/>
    <property type="evidence" value="ECO:0007669"/>
    <property type="project" value="UniProtKB-SubCell"/>
</dbReference>
<comment type="subcellular location">
    <subcellularLocation>
        <location evidence="1">Cell envelope</location>
    </subcellularLocation>
</comment>
<keyword evidence="3" id="KW-1015">Disulfide bond</keyword>
<dbReference type="InterPro" id="IPR050553">
    <property type="entry name" value="Thioredoxin_ResA/DsbE_sf"/>
</dbReference>
<dbReference type="GO" id="GO:0017004">
    <property type="term" value="P:cytochrome complex assembly"/>
    <property type="evidence" value="ECO:0007669"/>
    <property type="project" value="UniProtKB-KW"/>
</dbReference>
<organism evidence="6 7">
    <name type="scientific">Leptospira gomenensis</name>
    <dbReference type="NCBI Taxonomy" id="2484974"/>
    <lineage>
        <taxon>Bacteria</taxon>
        <taxon>Pseudomonadati</taxon>
        <taxon>Spirochaetota</taxon>
        <taxon>Spirochaetia</taxon>
        <taxon>Leptospirales</taxon>
        <taxon>Leptospiraceae</taxon>
        <taxon>Leptospira</taxon>
    </lineage>
</organism>
<dbReference type="PANTHER" id="PTHR42852">
    <property type="entry name" value="THIOL:DISULFIDE INTERCHANGE PROTEIN DSBE"/>
    <property type="match status" value="1"/>
</dbReference>
<keyword evidence="2" id="KW-0201">Cytochrome c-type biogenesis</keyword>
<dbReference type="InterPro" id="IPR000866">
    <property type="entry name" value="AhpC/TSA"/>
</dbReference>
<comment type="caution">
    <text evidence="6">The sequence shown here is derived from an EMBL/GenBank/DDBJ whole genome shotgun (WGS) entry which is preliminary data.</text>
</comment>
<gene>
    <name evidence="6" type="ORF">EHQ17_00895</name>
</gene>
<dbReference type="PANTHER" id="PTHR42852:SF6">
    <property type="entry name" value="THIOL:DISULFIDE INTERCHANGE PROTEIN DSBE"/>
    <property type="match status" value="1"/>
</dbReference>
<evidence type="ECO:0000256" key="1">
    <source>
        <dbReference type="ARBA" id="ARBA00004196"/>
    </source>
</evidence>
<evidence type="ECO:0000256" key="4">
    <source>
        <dbReference type="ARBA" id="ARBA00023284"/>
    </source>
</evidence>
<sequence>MSFRKKIFLLCLAVLFSCNPSSEESELYKLALHDFEGRPVSMRNYKGKVLLLDVWASWCEPCKEAVPVLEKLSKDLEGKNAVLLGINTEPESTREERNKAARDFGMTYPSLVDQDFALVNLFHVEGQPALLVFSKSGTLLKTQYGIQTRDYPKLRASFENWFAAP</sequence>
<dbReference type="PROSITE" id="PS51352">
    <property type="entry name" value="THIOREDOXIN_2"/>
    <property type="match status" value="1"/>
</dbReference>
<dbReference type="GO" id="GO:0016209">
    <property type="term" value="F:antioxidant activity"/>
    <property type="evidence" value="ECO:0007669"/>
    <property type="project" value="InterPro"/>
</dbReference>
<evidence type="ECO:0000256" key="2">
    <source>
        <dbReference type="ARBA" id="ARBA00022748"/>
    </source>
</evidence>